<dbReference type="Pfam" id="PF02152">
    <property type="entry name" value="FolB"/>
    <property type="match status" value="1"/>
</dbReference>
<dbReference type="Gene3D" id="3.30.1130.10">
    <property type="match status" value="2"/>
</dbReference>
<protein>
    <recommendedName>
        <fullName evidence="4">dihydroneopterin aldolase</fullName>
        <ecNumber evidence="4">4.1.2.25</ecNumber>
    </recommendedName>
    <alternativeName>
        <fullName evidence="7">7,8-dihydroneopterin aldolase</fullName>
    </alternativeName>
</protein>
<dbReference type="PANTHER" id="PTHR42844:SF1">
    <property type="entry name" value="DIHYDRONEOPTERIN ALDOLASE 1-RELATED"/>
    <property type="match status" value="1"/>
</dbReference>
<comment type="pathway">
    <text evidence="2">Cofactor biosynthesis; tetrahydrofolate biosynthesis; 2-amino-4-hydroxy-6-hydroxymethyl-7,8-dihydropteridine diphosphate from 7,8-dihydroneopterin triphosphate: step 3/4.</text>
</comment>
<sequence>MSIERDTVFLRSLAIAPWIKANDLTKISSSFVQQPGLVHLRVMPPDGFSRSIHCDQLESDTVSYFDLAELILARVNQARASFGSIDDLAESLANAIMDKYIGMSLVDQSSKQGVMDFELAIELPKAIKSSSGLSILIKRSLLSNQEQERSMFDQISINQIRLVTLIGVLEHERITKQEVVVTLTLWKTTRSDRIDCQRLAELVSVNVTRSSFFTVEALAHFIATNLLSVETNQAAKFIERVRVRVEKPEAVPLALGSGVEITISKKALV</sequence>
<evidence type="ECO:0000256" key="6">
    <source>
        <dbReference type="ARBA" id="ARBA00023239"/>
    </source>
</evidence>
<keyword evidence="5" id="KW-0289">Folate biosynthesis</keyword>
<dbReference type="GO" id="GO:0004150">
    <property type="term" value="F:dihydroneopterin aldolase activity"/>
    <property type="evidence" value="ECO:0007669"/>
    <property type="project" value="UniProtKB-EC"/>
</dbReference>
<evidence type="ECO:0000259" key="8">
    <source>
        <dbReference type="SMART" id="SM00905"/>
    </source>
</evidence>
<comment type="caution">
    <text evidence="9">The sequence shown here is derived from an EMBL/GenBank/DDBJ whole genome shotgun (WGS) entry which is preliminary data.</text>
</comment>
<evidence type="ECO:0000313" key="9">
    <source>
        <dbReference type="EMBL" id="MBW0537641.1"/>
    </source>
</evidence>
<dbReference type="InterPro" id="IPR006157">
    <property type="entry name" value="FolB_dom"/>
</dbReference>
<evidence type="ECO:0000256" key="3">
    <source>
        <dbReference type="ARBA" id="ARBA00005708"/>
    </source>
</evidence>
<keyword evidence="10" id="KW-1185">Reference proteome</keyword>
<dbReference type="SMART" id="SM00905">
    <property type="entry name" value="FolB"/>
    <property type="match status" value="1"/>
</dbReference>
<dbReference type="InterPro" id="IPR006156">
    <property type="entry name" value="Dihydroneopterin_aldolase"/>
</dbReference>
<evidence type="ECO:0000256" key="2">
    <source>
        <dbReference type="ARBA" id="ARBA00005013"/>
    </source>
</evidence>
<evidence type="ECO:0000256" key="1">
    <source>
        <dbReference type="ARBA" id="ARBA00001353"/>
    </source>
</evidence>
<dbReference type="GO" id="GO:0005737">
    <property type="term" value="C:cytoplasm"/>
    <property type="evidence" value="ECO:0007669"/>
    <property type="project" value="TreeGrafter"/>
</dbReference>
<reference evidence="9" key="1">
    <citation type="submission" date="2021-03" db="EMBL/GenBank/DDBJ databases">
        <title>Draft genome sequence of rust myrtle Austropuccinia psidii MF-1, a brazilian biotype.</title>
        <authorList>
            <person name="Quecine M.C."/>
            <person name="Pachon D.M.R."/>
            <person name="Bonatelli M.L."/>
            <person name="Correr F.H."/>
            <person name="Franceschini L.M."/>
            <person name="Leite T.F."/>
            <person name="Margarido G.R.A."/>
            <person name="Almeida C.A."/>
            <person name="Ferrarezi J.A."/>
            <person name="Labate C.A."/>
        </authorList>
    </citation>
    <scope>NUCLEOTIDE SEQUENCE</scope>
    <source>
        <strain evidence="9">MF-1</strain>
    </source>
</reference>
<dbReference type="InterPro" id="IPR043133">
    <property type="entry name" value="GTP-CH-I_C/QueF"/>
</dbReference>
<proteinExistence type="inferred from homology"/>
<dbReference type="OrthoDB" id="5425486at2759"/>
<organism evidence="9 10">
    <name type="scientific">Austropuccinia psidii MF-1</name>
    <dbReference type="NCBI Taxonomy" id="1389203"/>
    <lineage>
        <taxon>Eukaryota</taxon>
        <taxon>Fungi</taxon>
        <taxon>Dikarya</taxon>
        <taxon>Basidiomycota</taxon>
        <taxon>Pucciniomycotina</taxon>
        <taxon>Pucciniomycetes</taxon>
        <taxon>Pucciniales</taxon>
        <taxon>Sphaerophragmiaceae</taxon>
        <taxon>Austropuccinia</taxon>
    </lineage>
</organism>
<dbReference type="EMBL" id="AVOT02042248">
    <property type="protein sequence ID" value="MBW0537641.1"/>
    <property type="molecule type" value="Genomic_DNA"/>
</dbReference>
<comment type="catalytic activity">
    <reaction evidence="1">
        <text>7,8-dihydroneopterin = 6-hydroxymethyl-7,8-dihydropterin + glycolaldehyde</text>
        <dbReference type="Rhea" id="RHEA:10540"/>
        <dbReference type="ChEBI" id="CHEBI:17001"/>
        <dbReference type="ChEBI" id="CHEBI:17071"/>
        <dbReference type="ChEBI" id="CHEBI:44841"/>
        <dbReference type="EC" id="4.1.2.25"/>
    </reaction>
</comment>
<dbReference type="PANTHER" id="PTHR42844">
    <property type="entry name" value="DIHYDRONEOPTERIN ALDOLASE 1-RELATED"/>
    <property type="match status" value="1"/>
</dbReference>
<dbReference type="SUPFAM" id="SSF55620">
    <property type="entry name" value="Tetrahydrobiopterin biosynthesis enzymes-like"/>
    <property type="match status" value="1"/>
</dbReference>
<dbReference type="AlphaFoldDB" id="A0A9Q3IC08"/>
<accession>A0A9Q3IC08</accession>
<dbReference type="NCBIfam" id="TIGR00526">
    <property type="entry name" value="folB_dom"/>
    <property type="match status" value="1"/>
</dbReference>
<evidence type="ECO:0000313" key="10">
    <source>
        <dbReference type="Proteomes" id="UP000765509"/>
    </source>
</evidence>
<evidence type="ECO:0000256" key="4">
    <source>
        <dbReference type="ARBA" id="ARBA00013043"/>
    </source>
</evidence>
<dbReference type="Proteomes" id="UP000765509">
    <property type="component" value="Unassembled WGS sequence"/>
</dbReference>
<comment type="similarity">
    <text evidence="3">Belongs to the DHNA family.</text>
</comment>
<feature type="domain" description="Dihydroneopterin aldolase/epimerase" evidence="8">
    <location>
        <begin position="155"/>
        <end position="263"/>
    </location>
</feature>
<evidence type="ECO:0000256" key="5">
    <source>
        <dbReference type="ARBA" id="ARBA00022909"/>
    </source>
</evidence>
<gene>
    <name evidence="9" type="ORF">O181_077356</name>
</gene>
<name>A0A9Q3IC08_9BASI</name>
<keyword evidence="6" id="KW-0456">Lyase</keyword>
<dbReference type="GO" id="GO:0046656">
    <property type="term" value="P:folic acid biosynthetic process"/>
    <property type="evidence" value="ECO:0007669"/>
    <property type="project" value="UniProtKB-KW"/>
</dbReference>
<evidence type="ECO:0000256" key="7">
    <source>
        <dbReference type="ARBA" id="ARBA00032903"/>
    </source>
</evidence>
<dbReference type="EC" id="4.1.2.25" evidence="4"/>